<comment type="similarity">
    <text evidence="2">Belongs to the class-I pyridoxal-phosphate-dependent aminotransferase family.</text>
</comment>
<evidence type="ECO:0000256" key="5">
    <source>
        <dbReference type="ARBA" id="ARBA00022898"/>
    </source>
</evidence>
<accession>F4RQY5</accession>
<evidence type="ECO:0000256" key="3">
    <source>
        <dbReference type="ARBA" id="ARBA00022576"/>
    </source>
</evidence>
<feature type="compositionally biased region" description="Basic and acidic residues" evidence="6">
    <location>
        <begin position="28"/>
        <end position="48"/>
    </location>
</feature>
<feature type="region of interest" description="Disordered" evidence="6">
    <location>
        <begin position="20"/>
        <end position="123"/>
    </location>
</feature>
<comment type="cofactor">
    <cofactor evidence="1">
        <name>pyridoxal 5'-phosphate</name>
        <dbReference type="ChEBI" id="CHEBI:597326"/>
    </cofactor>
</comment>
<dbReference type="InterPro" id="IPR050596">
    <property type="entry name" value="AspAT/PAT-like"/>
</dbReference>
<keyword evidence="3" id="KW-0032">Aminotransferase</keyword>
<sequence>MHLNIPKQFPTNWTELGAKAKGLLTPNHEQKKLNVGSKGHEDECEAHQVFRSVLGHSKLSSGSQKKKSQKTKASNTTSKPIEPQSEQVVSNDNPTAKKEEPVSEVESQESDEEGLPGISSPGSTGVIFVMDRAMANGFSYEDPDWANFGQGAPEVGDIPGASHKPETFDIASMGIDVHEYAPTTGVKALRAAVANYYNQTYRMGKESQYTFENVCIVPGGRAGLTRVASVVGEVYVGYQLPEYTAYDQMLSVFRRLVPIPSALSAEDNYKLHIDTLRENINQMGLSVIFASNPRNPTGQAIEGDELKELVEVGRNGQTVVLDEFYSWYNLDGTLGESLSGAKYVENVNKDALVIIDGLTKNWRCPGWRVCWVVGPKCLISALSQSGSFLDGGASHIMQMAAIPMLDLKRVEQDKVALQKHFRMKKERVLARLEEMGLKVKVPPKWTFYIWLDLSDLPPPLNSGLVFFEELLKQKVIVVPGIFFDLNPAHRRNLFSSPCHHFVRLSFGPPLPQLEKGLDGIERVLRKAHEHLTTKGHLGNMGKNLAPHIGPTSKAAIAGVADGGRHAHP</sequence>
<dbReference type="RefSeq" id="XP_007411483.1">
    <property type="nucleotide sequence ID" value="XM_007411421.1"/>
</dbReference>
<evidence type="ECO:0000256" key="1">
    <source>
        <dbReference type="ARBA" id="ARBA00001933"/>
    </source>
</evidence>
<evidence type="ECO:0000313" key="9">
    <source>
        <dbReference type="Proteomes" id="UP000001072"/>
    </source>
</evidence>
<dbReference type="HOGENOM" id="CLU_034385_0_0_1"/>
<dbReference type="EMBL" id="GL883114">
    <property type="protein sequence ID" value="EGG05118.1"/>
    <property type="molecule type" value="Genomic_DNA"/>
</dbReference>
<dbReference type="PANTHER" id="PTHR46383">
    <property type="entry name" value="ASPARTATE AMINOTRANSFERASE"/>
    <property type="match status" value="1"/>
</dbReference>
<feature type="compositionally biased region" description="Acidic residues" evidence="6">
    <location>
        <begin position="102"/>
        <end position="114"/>
    </location>
</feature>
<keyword evidence="9" id="KW-1185">Reference proteome</keyword>
<dbReference type="GeneID" id="18928559"/>
<dbReference type="AlphaFoldDB" id="F4RQY5"/>
<dbReference type="STRING" id="747676.F4RQY5"/>
<evidence type="ECO:0000256" key="2">
    <source>
        <dbReference type="ARBA" id="ARBA00007441"/>
    </source>
</evidence>
<dbReference type="KEGG" id="mlr:MELLADRAFT_48881"/>
<dbReference type="OrthoDB" id="2108at2759"/>
<dbReference type="Proteomes" id="UP000001072">
    <property type="component" value="Unassembled WGS sequence"/>
</dbReference>
<evidence type="ECO:0000259" key="7">
    <source>
        <dbReference type="Pfam" id="PF00155"/>
    </source>
</evidence>
<dbReference type="InterPro" id="IPR015424">
    <property type="entry name" value="PyrdxlP-dep_Trfase"/>
</dbReference>
<keyword evidence="5" id="KW-0663">Pyridoxal phosphate</keyword>
<protein>
    <recommendedName>
        <fullName evidence="7">Aminotransferase class I/classII large domain-containing protein</fullName>
    </recommendedName>
</protein>
<proteinExistence type="inferred from homology"/>
<dbReference type="InParanoid" id="F4RQY5"/>
<keyword evidence="4" id="KW-0808">Transferase</keyword>
<dbReference type="InterPro" id="IPR015421">
    <property type="entry name" value="PyrdxlP-dep_Trfase_major"/>
</dbReference>
<dbReference type="InterPro" id="IPR004839">
    <property type="entry name" value="Aminotransferase_I/II_large"/>
</dbReference>
<dbReference type="GO" id="GO:0006520">
    <property type="term" value="P:amino acid metabolic process"/>
    <property type="evidence" value="ECO:0007669"/>
    <property type="project" value="InterPro"/>
</dbReference>
<dbReference type="eggNOG" id="KOG0259">
    <property type="taxonomic scope" value="Eukaryota"/>
</dbReference>
<evidence type="ECO:0000256" key="4">
    <source>
        <dbReference type="ARBA" id="ARBA00022679"/>
    </source>
</evidence>
<dbReference type="PANTHER" id="PTHR46383:SF1">
    <property type="entry name" value="ASPARTATE AMINOTRANSFERASE"/>
    <property type="match status" value="1"/>
</dbReference>
<feature type="compositionally biased region" description="Polar residues" evidence="6">
    <location>
        <begin position="84"/>
        <end position="94"/>
    </location>
</feature>
<gene>
    <name evidence="8" type="ORF">MELLADRAFT_48881</name>
</gene>
<name>F4RQY5_MELLP</name>
<dbReference type="Gene3D" id="3.40.640.10">
    <property type="entry name" value="Type I PLP-dependent aspartate aminotransferase-like (Major domain)"/>
    <property type="match status" value="1"/>
</dbReference>
<evidence type="ECO:0000256" key="6">
    <source>
        <dbReference type="SAM" id="MobiDB-lite"/>
    </source>
</evidence>
<dbReference type="SUPFAM" id="SSF53383">
    <property type="entry name" value="PLP-dependent transferases"/>
    <property type="match status" value="1"/>
</dbReference>
<dbReference type="Pfam" id="PF00155">
    <property type="entry name" value="Aminotran_1_2"/>
    <property type="match status" value="1"/>
</dbReference>
<dbReference type="GO" id="GO:0030170">
    <property type="term" value="F:pyridoxal phosphate binding"/>
    <property type="evidence" value="ECO:0007669"/>
    <property type="project" value="InterPro"/>
</dbReference>
<reference evidence="9" key="1">
    <citation type="journal article" date="2011" name="Proc. Natl. Acad. Sci. U.S.A.">
        <title>Obligate biotrophy features unraveled by the genomic analysis of rust fungi.</title>
        <authorList>
            <person name="Duplessis S."/>
            <person name="Cuomo C.A."/>
            <person name="Lin Y.-C."/>
            <person name="Aerts A."/>
            <person name="Tisserant E."/>
            <person name="Veneault-Fourrey C."/>
            <person name="Joly D.L."/>
            <person name="Hacquard S."/>
            <person name="Amselem J."/>
            <person name="Cantarel B.L."/>
            <person name="Chiu R."/>
            <person name="Coutinho P.M."/>
            <person name="Feau N."/>
            <person name="Field M."/>
            <person name="Frey P."/>
            <person name="Gelhaye E."/>
            <person name="Goldberg J."/>
            <person name="Grabherr M.G."/>
            <person name="Kodira C.D."/>
            <person name="Kohler A."/>
            <person name="Kuees U."/>
            <person name="Lindquist E.A."/>
            <person name="Lucas S.M."/>
            <person name="Mago R."/>
            <person name="Mauceli E."/>
            <person name="Morin E."/>
            <person name="Murat C."/>
            <person name="Pangilinan J.L."/>
            <person name="Park R."/>
            <person name="Pearson M."/>
            <person name="Quesneville H."/>
            <person name="Rouhier N."/>
            <person name="Sakthikumar S."/>
            <person name="Salamov A.A."/>
            <person name="Schmutz J."/>
            <person name="Selles B."/>
            <person name="Shapiro H."/>
            <person name="Tanguay P."/>
            <person name="Tuskan G.A."/>
            <person name="Henrissat B."/>
            <person name="Van de Peer Y."/>
            <person name="Rouze P."/>
            <person name="Ellis J.G."/>
            <person name="Dodds P.N."/>
            <person name="Schein J.E."/>
            <person name="Zhong S."/>
            <person name="Hamelin R.C."/>
            <person name="Grigoriev I.V."/>
            <person name="Szabo L.J."/>
            <person name="Martin F."/>
        </authorList>
    </citation>
    <scope>NUCLEOTIDE SEQUENCE [LARGE SCALE GENOMIC DNA]</scope>
    <source>
        <strain evidence="9">98AG31 / pathotype 3-4-7</strain>
    </source>
</reference>
<organism evidence="9">
    <name type="scientific">Melampsora larici-populina (strain 98AG31 / pathotype 3-4-7)</name>
    <name type="common">Poplar leaf rust fungus</name>
    <dbReference type="NCBI Taxonomy" id="747676"/>
    <lineage>
        <taxon>Eukaryota</taxon>
        <taxon>Fungi</taxon>
        <taxon>Dikarya</taxon>
        <taxon>Basidiomycota</taxon>
        <taxon>Pucciniomycotina</taxon>
        <taxon>Pucciniomycetes</taxon>
        <taxon>Pucciniales</taxon>
        <taxon>Melampsoraceae</taxon>
        <taxon>Melampsora</taxon>
    </lineage>
</organism>
<dbReference type="VEuPathDB" id="FungiDB:MELLADRAFT_48881"/>
<dbReference type="GO" id="GO:0008483">
    <property type="term" value="F:transaminase activity"/>
    <property type="evidence" value="ECO:0007669"/>
    <property type="project" value="UniProtKB-KW"/>
</dbReference>
<feature type="domain" description="Aminotransferase class I/classII large" evidence="7">
    <location>
        <begin position="145"/>
        <end position="499"/>
    </location>
</feature>
<dbReference type="CDD" id="cd00609">
    <property type="entry name" value="AAT_like"/>
    <property type="match status" value="1"/>
</dbReference>
<evidence type="ECO:0000313" key="8">
    <source>
        <dbReference type="EMBL" id="EGG05118.1"/>
    </source>
</evidence>